<dbReference type="Proteomes" id="UP000828390">
    <property type="component" value="Unassembled WGS sequence"/>
</dbReference>
<protein>
    <submittedName>
        <fullName evidence="1">Uncharacterized protein</fullName>
    </submittedName>
</protein>
<gene>
    <name evidence="1" type="ORF">DPMN_031908</name>
</gene>
<sequence length="100" mass="10799">MSTVRALPFTPTRPEFSRFEASKIVPFEQEYDNFDVFDDWYQGPVTASVRSVVPTYRPTPVLSSANVGVSTGAHFGPVIACIGSVFPTCLPTTVISSGVP</sequence>
<comment type="caution">
    <text evidence="1">The sequence shown here is derived from an EMBL/GenBank/DDBJ whole genome shotgun (WGS) entry which is preliminary data.</text>
</comment>
<dbReference type="EMBL" id="JAIWYP010000002">
    <property type="protein sequence ID" value="KAH3868756.1"/>
    <property type="molecule type" value="Genomic_DNA"/>
</dbReference>
<evidence type="ECO:0000313" key="2">
    <source>
        <dbReference type="Proteomes" id="UP000828390"/>
    </source>
</evidence>
<reference evidence="1" key="2">
    <citation type="submission" date="2020-11" db="EMBL/GenBank/DDBJ databases">
        <authorList>
            <person name="McCartney M.A."/>
            <person name="Auch B."/>
            <person name="Kono T."/>
            <person name="Mallez S."/>
            <person name="Becker A."/>
            <person name="Gohl D.M."/>
            <person name="Silverstein K.A.T."/>
            <person name="Koren S."/>
            <person name="Bechman K.B."/>
            <person name="Herman A."/>
            <person name="Abrahante J.E."/>
            <person name="Garbe J."/>
        </authorList>
    </citation>
    <scope>NUCLEOTIDE SEQUENCE</scope>
    <source>
        <strain evidence="1">Duluth1</strain>
        <tissue evidence="1">Whole animal</tissue>
    </source>
</reference>
<name>A0A9D4RHH5_DREPO</name>
<dbReference type="AlphaFoldDB" id="A0A9D4RHH5"/>
<proteinExistence type="predicted"/>
<evidence type="ECO:0000313" key="1">
    <source>
        <dbReference type="EMBL" id="KAH3868756.1"/>
    </source>
</evidence>
<reference evidence="1" key="1">
    <citation type="journal article" date="2019" name="bioRxiv">
        <title>The Genome of the Zebra Mussel, Dreissena polymorpha: A Resource for Invasive Species Research.</title>
        <authorList>
            <person name="McCartney M.A."/>
            <person name="Auch B."/>
            <person name="Kono T."/>
            <person name="Mallez S."/>
            <person name="Zhang Y."/>
            <person name="Obille A."/>
            <person name="Becker A."/>
            <person name="Abrahante J.E."/>
            <person name="Garbe J."/>
            <person name="Badalamenti J.P."/>
            <person name="Herman A."/>
            <person name="Mangelson H."/>
            <person name="Liachko I."/>
            <person name="Sullivan S."/>
            <person name="Sone E.D."/>
            <person name="Koren S."/>
            <person name="Silverstein K.A.T."/>
            <person name="Beckman K.B."/>
            <person name="Gohl D.M."/>
        </authorList>
    </citation>
    <scope>NUCLEOTIDE SEQUENCE</scope>
    <source>
        <strain evidence="1">Duluth1</strain>
        <tissue evidence="1">Whole animal</tissue>
    </source>
</reference>
<organism evidence="1 2">
    <name type="scientific">Dreissena polymorpha</name>
    <name type="common">Zebra mussel</name>
    <name type="synonym">Mytilus polymorpha</name>
    <dbReference type="NCBI Taxonomy" id="45954"/>
    <lineage>
        <taxon>Eukaryota</taxon>
        <taxon>Metazoa</taxon>
        <taxon>Spiralia</taxon>
        <taxon>Lophotrochozoa</taxon>
        <taxon>Mollusca</taxon>
        <taxon>Bivalvia</taxon>
        <taxon>Autobranchia</taxon>
        <taxon>Heteroconchia</taxon>
        <taxon>Euheterodonta</taxon>
        <taxon>Imparidentia</taxon>
        <taxon>Neoheterodontei</taxon>
        <taxon>Myida</taxon>
        <taxon>Dreissenoidea</taxon>
        <taxon>Dreissenidae</taxon>
        <taxon>Dreissena</taxon>
    </lineage>
</organism>
<accession>A0A9D4RHH5</accession>
<keyword evidence="2" id="KW-1185">Reference proteome</keyword>